<dbReference type="SUPFAM" id="SSF51126">
    <property type="entry name" value="Pectin lyase-like"/>
    <property type="match status" value="1"/>
</dbReference>
<evidence type="ECO:0000313" key="5">
    <source>
        <dbReference type="Proteomes" id="UP001371305"/>
    </source>
</evidence>
<dbReference type="NCBIfam" id="TIGR02601">
    <property type="entry name" value="autotrns_rpt"/>
    <property type="match status" value="2"/>
</dbReference>
<keyword evidence="2" id="KW-0472">Membrane</keyword>
<reference evidence="4 5" key="1">
    <citation type="submission" date="2024-04" db="EMBL/GenBank/DDBJ databases">
        <title>Luteolibacter sp. isolated from soil.</title>
        <authorList>
            <person name="An J."/>
        </authorList>
    </citation>
    <scope>NUCLEOTIDE SEQUENCE [LARGE SCALE GENOMIC DNA]</scope>
    <source>
        <strain evidence="4 5">Y139</strain>
    </source>
</reference>
<dbReference type="RefSeq" id="WP_341404775.1">
    <property type="nucleotide sequence ID" value="NZ_JBBUKT010000004.1"/>
</dbReference>
<evidence type="ECO:0000256" key="2">
    <source>
        <dbReference type="SAM" id="Phobius"/>
    </source>
</evidence>
<proteinExistence type="predicted"/>
<dbReference type="InterPro" id="IPR013425">
    <property type="entry name" value="Autotrns_rpt"/>
</dbReference>
<keyword evidence="5" id="KW-1185">Reference proteome</keyword>
<dbReference type="Pfam" id="PF12951">
    <property type="entry name" value="PATR"/>
    <property type="match status" value="3"/>
</dbReference>
<feature type="signal peptide" evidence="3">
    <location>
        <begin position="1"/>
        <end position="32"/>
    </location>
</feature>
<organism evidence="4 5">
    <name type="scientific">Luteolibacter soli</name>
    <dbReference type="NCBI Taxonomy" id="3135280"/>
    <lineage>
        <taxon>Bacteria</taxon>
        <taxon>Pseudomonadati</taxon>
        <taxon>Verrucomicrobiota</taxon>
        <taxon>Verrucomicrobiia</taxon>
        <taxon>Verrucomicrobiales</taxon>
        <taxon>Verrucomicrobiaceae</taxon>
        <taxon>Luteolibacter</taxon>
    </lineage>
</organism>
<dbReference type="Proteomes" id="UP001371305">
    <property type="component" value="Unassembled WGS sequence"/>
</dbReference>
<feature type="transmembrane region" description="Helical" evidence="2">
    <location>
        <begin position="1007"/>
        <end position="1030"/>
    </location>
</feature>
<sequence>MKNPFRTTSPVGRTALLATALTVGISLNPASAANITWDGGVGGTGTDFGTAVNWNGDVLPSVSTPDTAQFTGAVSGALNLAYSNTAFAGAAGNTGINLELTSTQLDAVSIDSGSNTGSLRMNNLTIGSGAGAFSLGNGANTFNITLGGAGGQTHTWTNNSANGVTVGSDVVFGLGGGGSHTLALAGSGNFTFSNAMGSLALATTKSGTGTAVMSSVGTGAITAAGGTLRLSGTAGTNTTNANFRVGTVTNTAARLEIVAGTNITNRLNLFIGDAGGGTGGGAVYQTGGTLTLTQAAGVDNLRIGSNAGGYGYYSISGGSLTANEIGLGASLADTTGVVDVSSSGTVTTSGWIAMGRGSATSSGLLNLTGGTVNAARIDMNWGTSATAQSVLNVAGGNVNLSGAGTGLNLASASTTAGVQGVANLLTGGTLTTTIVQASQANQVTALNFDGGTLKAGATNSGANFLNSAGIDRVNVMAGGGTIDNNGTAIGIGNALVAPDGQGVSGTTVAVASGGSGYTGAPMVKFSGGTGTGATGYAVITGGVVTSIVMTSAGTGYTAGDTLTATFVGGGAATAATNVTGIAVAANTSGGMTFIGSGTTTLTGANTYTGNTTISAGTLQIGNGGATGSLSTSSAIIANGTLAFNQSDTVTQGTDFSGSAITGTGIVANLGAGALVLNTANNYGGGTTIGVNAGASVIQATASGALGSGLVFVAGNGGTNRLEVSGGITLNNSFAINGKGNGAGQAASLLNVSGSNSINGTVTVQTGGTDTTIQSDSGLLTLGHATSLTTNASSARTVSLGGSGAIAVTGAIVDNAGNAAGTVGITKTGSGTLTLSGSSTYTGATTVSAGTLYVYGSLGNTAVSVTGGTLGGSGSIAGTVSVSGTGSLAAGNSIESLTTGALTMGSGTTFVYEAANNGSTGADLVAVGGTLSLTGVTLDLSGANLSAGSWLIGDKLTLMSYSGAGITSGFTGFDDDTVYTYGANQWRFDYNDAFAGSNFAADAAGTSFVTMTAVPEPGAALIGSFGMLALLRRRRK</sequence>
<keyword evidence="2" id="KW-1133">Transmembrane helix</keyword>
<gene>
    <name evidence="4" type="ORF">WKV53_11715</name>
</gene>
<dbReference type="InterPro" id="IPR011050">
    <property type="entry name" value="Pectin_lyase_fold/virulence"/>
</dbReference>
<name>A0ABU9AWN3_9BACT</name>
<accession>A0ABU9AWN3</accession>
<feature type="chain" id="PRO_5045334082" evidence="3">
    <location>
        <begin position="33"/>
        <end position="1035"/>
    </location>
</feature>
<evidence type="ECO:0000313" key="4">
    <source>
        <dbReference type="EMBL" id="MEK7951172.1"/>
    </source>
</evidence>
<keyword evidence="2" id="KW-0812">Transmembrane</keyword>
<protein>
    <submittedName>
        <fullName evidence="4">Autotransporter-associated beta strand repeat-containing protein</fullName>
    </submittedName>
</protein>
<keyword evidence="1 3" id="KW-0732">Signal</keyword>
<evidence type="ECO:0000256" key="1">
    <source>
        <dbReference type="ARBA" id="ARBA00022729"/>
    </source>
</evidence>
<dbReference type="EMBL" id="JBBUKT010000004">
    <property type="protein sequence ID" value="MEK7951172.1"/>
    <property type="molecule type" value="Genomic_DNA"/>
</dbReference>
<comment type="caution">
    <text evidence="4">The sequence shown here is derived from an EMBL/GenBank/DDBJ whole genome shotgun (WGS) entry which is preliminary data.</text>
</comment>
<evidence type="ECO:0000256" key="3">
    <source>
        <dbReference type="SAM" id="SignalP"/>
    </source>
</evidence>